<dbReference type="InterPro" id="IPR012932">
    <property type="entry name" value="VKOR"/>
</dbReference>
<evidence type="ECO:0000256" key="1">
    <source>
        <dbReference type="ARBA" id="ARBA00004141"/>
    </source>
</evidence>
<feature type="transmembrane region" description="Helical" evidence="10">
    <location>
        <begin position="93"/>
        <end position="111"/>
    </location>
</feature>
<dbReference type="AlphaFoldDB" id="A0A135Z813"/>
<keyword evidence="6" id="KW-0560">Oxidoreductase</keyword>
<feature type="transmembrane region" description="Helical" evidence="10">
    <location>
        <begin position="118"/>
        <end position="138"/>
    </location>
</feature>
<organism evidence="12 13">
    <name type="scientific">Gardnerella vaginalis</name>
    <dbReference type="NCBI Taxonomy" id="2702"/>
    <lineage>
        <taxon>Bacteria</taxon>
        <taxon>Bacillati</taxon>
        <taxon>Actinomycetota</taxon>
        <taxon>Actinomycetes</taxon>
        <taxon>Bifidobacteriales</taxon>
        <taxon>Bifidobacteriaceae</taxon>
        <taxon>Gardnerella</taxon>
    </lineage>
</organism>
<reference evidence="12 13" key="1">
    <citation type="submission" date="2016-02" db="EMBL/GenBank/DDBJ databases">
        <authorList>
            <person name="Wen L."/>
            <person name="He K."/>
            <person name="Yang H."/>
        </authorList>
    </citation>
    <scope>NUCLEOTIDE SEQUENCE [LARGE SCALE GENOMIC DNA]</scope>
    <source>
        <strain evidence="12 13">CMW7778B</strain>
    </source>
</reference>
<dbReference type="Proteomes" id="UP000070505">
    <property type="component" value="Unassembled WGS sequence"/>
</dbReference>
<evidence type="ECO:0000256" key="9">
    <source>
        <dbReference type="ARBA" id="ARBA00023284"/>
    </source>
</evidence>
<comment type="similarity">
    <text evidence="2">Belongs to the VKOR family.</text>
</comment>
<dbReference type="Pfam" id="PF07884">
    <property type="entry name" value="VKOR"/>
    <property type="match status" value="1"/>
</dbReference>
<evidence type="ECO:0000256" key="3">
    <source>
        <dbReference type="ARBA" id="ARBA00022692"/>
    </source>
</evidence>
<dbReference type="EMBL" id="LSRC01000020">
    <property type="protein sequence ID" value="KXI17806.1"/>
    <property type="molecule type" value="Genomic_DNA"/>
</dbReference>
<keyword evidence="4" id="KW-0874">Quinone</keyword>
<dbReference type="InterPro" id="IPR038354">
    <property type="entry name" value="VKOR_sf"/>
</dbReference>
<keyword evidence="7 10" id="KW-0472">Membrane</keyword>
<evidence type="ECO:0000313" key="12">
    <source>
        <dbReference type="EMBL" id="KXI17806.1"/>
    </source>
</evidence>
<evidence type="ECO:0000256" key="4">
    <source>
        <dbReference type="ARBA" id="ARBA00022719"/>
    </source>
</evidence>
<feature type="transmembrane region" description="Helical" evidence="10">
    <location>
        <begin position="25"/>
        <end position="45"/>
    </location>
</feature>
<dbReference type="GO" id="GO:0016020">
    <property type="term" value="C:membrane"/>
    <property type="evidence" value="ECO:0007669"/>
    <property type="project" value="UniProtKB-SubCell"/>
</dbReference>
<gene>
    <name evidence="12" type="ORF">HMPREF3230_00605</name>
</gene>
<dbReference type="GO" id="GO:0048038">
    <property type="term" value="F:quinone binding"/>
    <property type="evidence" value="ECO:0007669"/>
    <property type="project" value="UniProtKB-KW"/>
</dbReference>
<evidence type="ECO:0000256" key="6">
    <source>
        <dbReference type="ARBA" id="ARBA00023002"/>
    </source>
</evidence>
<dbReference type="SMART" id="SM00756">
    <property type="entry name" value="VKc"/>
    <property type="match status" value="1"/>
</dbReference>
<comment type="caution">
    <text evidence="12">The sequence shown here is derived from an EMBL/GenBank/DDBJ whole genome shotgun (WGS) entry which is preliminary data.</text>
</comment>
<dbReference type="PATRIC" id="fig|2702.101.peg.589"/>
<protein>
    <submittedName>
        <fullName evidence="12">Vitamin K epoxide reductase family protein</fullName>
    </submittedName>
</protein>
<keyword evidence="9" id="KW-0676">Redox-active center</keyword>
<sequence>MQQTNLIEEKENNNTQFIGWRHTNIWTYGIMFIVSAIALLTSLILSSETLALARAPHSKLACDVSGAISCSKVAQTWQAEFIHFGELSFPNSFFGIAAEAIFLTIAIIGLAKMKFPKWLASASWLGGLFALLYAYWLFSQSLFVINVLCPWCLVLMFSTTVQFISLSHATICVQEVGLRAAPWLKSYYRLHYDLMLDAVWIMVLVTLIFATHGSEIIALFTK</sequence>
<feature type="transmembrane region" description="Helical" evidence="10">
    <location>
        <begin position="194"/>
        <end position="220"/>
    </location>
</feature>
<dbReference type="CDD" id="cd12922">
    <property type="entry name" value="VKOR_5"/>
    <property type="match status" value="1"/>
</dbReference>
<feature type="transmembrane region" description="Helical" evidence="10">
    <location>
        <begin position="144"/>
        <end position="173"/>
    </location>
</feature>
<evidence type="ECO:0000256" key="10">
    <source>
        <dbReference type="SAM" id="Phobius"/>
    </source>
</evidence>
<evidence type="ECO:0000256" key="7">
    <source>
        <dbReference type="ARBA" id="ARBA00023136"/>
    </source>
</evidence>
<evidence type="ECO:0000259" key="11">
    <source>
        <dbReference type="SMART" id="SM00756"/>
    </source>
</evidence>
<proteinExistence type="inferred from homology"/>
<dbReference type="GO" id="GO:0016491">
    <property type="term" value="F:oxidoreductase activity"/>
    <property type="evidence" value="ECO:0007669"/>
    <property type="project" value="UniProtKB-KW"/>
</dbReference>
<keyword evidence="5 10" id="KW-1133">Transmembrane helix</keyword>
<comment type="subcellular location">
    <subcellularLocation>
        <location evidence="1">Membrane</location>
        <topology evidence="1">Multi-pass membrane protein</topology>
    </subcellularLocation>
</comment>
<keyword evidence="8" id="KW-1015">Disulfide bond</keyword>
<name>A0A135Z813_GARVA</name>
<feature type="domain" description="Vitamin K epoxide reductase" evidence="11">
    <location>
        <begin position="24"/>
        <end position="170"/>
    </location>
</feature>
<evidence type="ECO:0000256" key="5">
    <source>
        <dbReference type="ARBA" id="ARBA00022989"/>
    </source>
</evidence>
<dbReference type="Gene3D" id="1.20.1440.130">
    <property type="entry name" value="VKOR domain"/>
    <property type="match status" value="1"/>
</dbReference>
<evidence type="ECO:0000256" key="2">
    <source>
        <dbReference type="ARBA" id="ARBA00006214"/>
    </source>
</evidence>
<evidence type="ECO:0000256" key="8">
    <source>
        <dbReference type="ARBA" id="ARBA00023157"/>
    </source>
</evidence>
<evidence type="ECO:0000313" key="13">
    <source>
        <dbReference type="Proteomes" id="UP000070505"/>
    </source>
</evidence>
<keyword evidence="3 10" id="KW-0812">Transmembrane</keyword>
<dbReference type="RefSeq" id="WP_075523453.1">
    <property type="nucleotide sequence ID" value="NZ_KQ961857.1"/>
</dbReference>
<dbReference type="InterPro" id="IPR041714">
    <property type="entry name" value="VKOR_Actinobacteria"/>
</dbReference>
<accession>A0A135Z813</accession>